<reference evidence="5 6" key="1">
    <citation type="submission" date="2019-09" db="EMBL/GenBank/DDBJ databases">
        <title>Hybrid Assembly of the complete Genome of the Deep-Sea Bacterium Moritella marina from long Nanopore and Illumina reads.</title>
        <authorList>
            <person name="Magin S."/>
            <person name="Georgoulis A."/>
            <person name="Papadimitriou K."/>
            <person name="Iliakis G."/>
            <person name="Vorgias C.E."/>
        </authorList>
    </citation>
    <scope>NUCLEOTIDE SEQUENCE [LARGE SCALE GENOMIC DNA]</scope>
    <source>
        <strain evidence="5 6">MP-1</strain>
    </source>
</reference>
<dbReference type="GO" id="GO:0007155">
    <property type="term" value="P:cell adhesion"/>
    <property type="evidence" value="ECO:0007669"/>
    <property type="project" value="InterPro"/>
</dbReference>
<keyword evidence="3" id="KW-0281">Fimbrium</keyword>
<dbReference type="OrthoDB" id="5918848at2"/>
<name>A0A5J6WNS0_MORMI</name>
<dbReference type="PANTHER" id="PTHR30093:SF34">
    <property type="entry name" value="PREPILIN PEPTIDASE-DEPENDENT PROTEIN D"/>
    <property type="match status" value="1"/>
</dbReference>
<evidence type="ECO:0000256" key="4">
    <source>
        <dbReference type="SAM" id="Phobius"/>
    </source>
</evidence>
<dbReference type="PROSITE" id="PS00409">
    <property type="entry name" value="PROKAR_NTER_METHYL"/>
    <property type="match status" value="1"/>
</dbReference>
<keyword evidence="4" id="KW-1133">Transmembrane helix</keyword>
<proteinExistence type="inferred from homology"/>
<dbReference type="RefSeq" id="WP_019442596.1">
    <property type="nucleotide sequence ID" value="NZ_ALOE01000033.1"/>
</dbReference>
<dbReference type="InterPro" id="IPR012902">
    <property type="entry name" value="N_methyl_site"/>
</dbReference>
<feature type="transmembrane region" description="Helical" evidence="4">
    <location>
        <begin position="12"/>
        <end position="35"/>
    </location>
</feature>
<sequence>MRVQQKAQQQGFTLIELMIVVAIVAILAGVGMPAYQNYTKRAEFAEVIAATGPIKTAVELCAQLEGLSSFSDTIAGCGKAGKKGIPADDSTGYGKVKSTVYAVTTSGATITASNTETTPVTYTLTATVDTAGRVAWSQGGTCGDAGYC</sequence>
<keyword evidence="4" id="KW-0472">Membrane</keyword>
<dbReference type="InterPro" id="IPR001082">
    <property type="entry name" value="Pilin"/>
</dbReference>
<dbReference type="Pfam" id="PF07963">
    <property type="entry name" value="N_methyl"/>
    <property type="match status" value="1"/>
</dbReference>
<dbReference type="GO" id="GO:0043107">
    <property type="term" value="P:type IV pilus-dependent motility"/>
    <property type="evidence" value="ECO:0007669"/>
    <property type="project" value="TreeGrafter"/>
</dbReference>
<dbReference type="Proteomes" id="UP000327424">
    <property type="component" value="Chromosome"/>
</dbReference>
<dbReference type="AlphaFoldDB" id="A0A5J6WNS0"/>
<dbReference type="SUPFAM" id="SSF54523">
    <property type="entry name" value="Pili subunits"/>
    <property type="match status" value="1"/>
</dbReference>
<evidence type="ECO:0000256" key="1">
    <source>
        <dbReference type="ARBA" id="ARBA00005233"/>
    </source>
</evidence>
<organism evidence="5 6">
    <name type="scientific">Moritella marina ATCC 15381</name>
    <dbReference type="NCBI Taxonomy" id="1202962"/>
    <lineage>
        <taxon>Bacteria</taxon>
        <taxon>Pseudomonadati</taxon>
        <taxon>Pseudomonadota</taxon>
        <taxon>Gammaproteobacteria</taxon>
        <taxon>Alteromonadales</taxon>
        <taxon>Moritellaceae</taxon>
        <taxon>Moritella</taxon>
    </lineage>
</organism>
<dbReference type="PANTHER" id="PTHR30093">
    <property type="entry name" value="GENERAL SECRETION PATHWAY PROTEIN G"/>
    <property type="match status" value="1"/>
</dbReference>
<evidence type="ECO:0000256" key="3">
    <source>
        <dbReference type="RuleBase" id="RU000389"/>
    </source>
</evidence>
<dbReference type="NCBIfam" id="TIGR02532">
    <property type="entry name" value="IV_pilin_GFxxxE"/>
    <property type="match status" value="1"/>
</dbReference>
<gene>
    <name evidence="5" type="ORF">FR932_19295</name>
</gene>
<keyword evidence="2" id="KW-0488">Methylation</keyword>
<dbReference type="KEGG" id="mmaa:FR932_19295"/>
<evidence type="ECO:0000313" key="6">
    <source>
        <dbReference type="Proteomes" id="UP000327424"/>
    </source>
</evidence>
<evidence type="ECO:0000313" key="5">
    <source>
        <dbReference type="EMBL" id="QFI39806.1"/>
    </source>
</evidence>
<keyword evidence="4" id="KW-0812">Transmembrane</keyword>
<comment type="similarity">
    <text evidence="1 3">Belongs to the N-Me-Phe pilin family.</text>
</comment>
<accession>A0A5J6WNS0</accession>
<dbReference type="Pfam" id="PF00114">
    <property type="entry name" value="Pilin"/>
    <property type="match status" value="1"/>
</dbReference>
<dbReference type="Gene3D" id="3.30.700.10">
    <property type="entry name" value="Glycoprotein, Type 4 Pilin"/>
    <property type="match status" value="1"/>
</dbReference>
<dbReference type="InterPro" id="IPR045584">
    <property type="entry name" value="Pilin-like"/>
</dbReference>
<dbReference type="EMBL" id="CP044399">
    <property type="protein sequence ID" value="QFI39806.1"/>
    <property type="molecule type" value="Genomic_DNA"/>
</dbReference>
<protein>
    <submittedName>
        <fullName evidence="5">Prepilin-type N-terminal cleavage/methylation domain-containing protein</fullName>
    </submittedName>
</protein>
<keyword evidence="6" id="KW-1185">Reference proteome</keyword>
<dbReference type="GO" id="GO:0044096">
    <property type="term" value="C:type IV pilus"/>
    <property type="evidence" value="ECO:0007669"/>
    <property type="project" value="TreeGrafter"/>
</dbReference>
<evidence type="ECO:0000256" key="2">
    <source>
        <dbReference type="ARBA" id="ARBA00022481"/>
    </source>
</evidence>